<organism evidence="1 2">
    <name type="scientific">Rattus norvegicus</name>
    <name type="common">Rat</name>
    <dbReference type="NCBI Taxonomy" id="10116"/>
    <lineage>
        <taxon>Eukaryota</taxon>
        <taxon>Metazoa</taxon>
        <taxon>Chordata</taxon>
        <taxon>Craniata</taxon>
        <taxon>Vertebrata</taxon>
        <taxon>Euteleostomi</taxon>
        <taxon>Mammalia</taxon>
        <taxon>Eutheria</taxon>
        <taxon>Euarchontoglires</taxon>
        <taxon>Glires</taxon>
        <taxon>Rodentia</taxon>
        <taxon>Myomorpha</taxon>
        <taxon>Muroidea</taxon>
        <taxon>Muridae</taxon>
        <taxon>Murinae</taxon>
        <taxon>Rattus</taxon>
    </lineage>
</organism>
<dbReference type="Proteomes" id="UP000234681">
    <property type="component" value="Chromosome 7"/>
</dbReference>
<accession>A6IFS2</accession>
<name>A6IFS2_RAT</name>
<sequence>MGFIICQHLPIHQHLRLLKPLQTQSPESSENIEGLWWKLYSKLEEVNAFGYLDPSTVTDNGLHDLVYESFYSLV</sequence>
<reference evidence="1 2" key="1">
    <citation type="submission" date="2005-09" db="EMBL/GenBank/DDBJ databases">
        <authorList>
            <person name="Mural R.J."/>
            <person name="Li P.W."/>
            <person name="Adams M.D."/>
            <person name="Amanatides P.G."/>
            <person name="Baden-Tillson H."/>
            <person name="Barnstead M."/>
            <person name="Chin S.H."/>
            <person name="Dew I."/>
            <person name="Evans C.A."/>
            <person name="Ferriera S."/>
            <person name="Flanigan M."/>
            <person name="Fosler C."/>
            <person name="Glodek A."/>
            <person name="Gu Z."/>
            <person name="Holt R.A."/>
            <person name="Jennings D."/>
            <person name="Kraft C.L."/>
            <person name="Lu F."/>
            <person name="Nguyen T."/>
            <person name="Nusskern D.R."/>
            <person name="Pfannkoch C.M."/>
            <person name="Sitter C."/>
            <person name="Sutton G.G."/>
            <person name="Venter J.C."/>
            <person name="Wang Z."/>
            <person name="Woodage T."/>
            <person name="Zheng X.H."/>
            <person name="Zhong F."/>
        </authorList>
    </citation>
    <scope>NUCLEOTIDE SEQUENCE [LARGE SCALE GENOMIC DNA]</scope>
    <source>
        <strain>BN</strain>
        <strain evidence="2">Sprague-Dawley</strain>
    </source>
</reference>
<evidence type="ECO:0000313" key="2">
    <source>
        <dbReference type="Proteomes" id="UP000234681"/>
    </source>
</evidence>
<protein>
    <submittedName>
        <fullName evidence="1">RCG48990</fullName>
    </submittedName>
</protein>
<dbReference type="AlphaFoldDB" id="A6IFS2"/>
<gene>
    <name evidence="1" type="ORF">rCG_48990</name>
</gene>
<feature type="non-terminal residue" evidence="1">
    <location>
        <position position="74"/>
    </location>
</feature>
<evidence type="ECO:0000313" key="1">
    <source>
        <dbReference type="EMBL" id="EDM16976.1"/>
    </source>
</evidence>
<dbReference type="EMBL" id="CH473960">
    <property type="protein sequence ID" value="EDM16976.1"/>
    <property type="molecule type" value="Genomic_DNA"/>
</dbReference>
<proteinExistence type="predicted"/>